<sequence length="64" mass="7395">MKIFNLPLSESTFEKRAPFYGRLSATIEDMRGKTKLVLRLLLLFVAKHEIEATNWKIIALWGMG</sequence>
<protein>
    <submittedName>
        <fullName evidence="1">Uncharacterized protein</fullName>
    </submittedName>
</protein>
<evidence type="ECO:0000313" key="1">
    <source>
        <dbReference type="EMBL" id="RYN51665.1"/>
    </source>
</evidence>
<proteinExistence type="predicted"/>
<evidence type="ECO:0000313" key="2">
    <source>
        <dbReference type="Proteomes" id="UP000292402"/>
    </source>
</evidence>
<name>A0A4Q4MI14_9PLEO</name>
<accession>A0A4Q4MI14</accession>
<dbReference type="EMBL" id="PDXA01000015">
    <property type="protein sequence ID" value="RYN51665.1"/>
    <property type="molecule type" value="Genomic_DNA"/>
</dbReference>
<organism evidence="1 2">
    <name type="scientific">Alternaria tenuissima</name>
    <dbReference type="NCBI Taxonomy" id="119927"/>
    <lineage>
        <taxon>Eukaryota</taxon>
        <taxon>Fungi</taxon>
        <taxon>Dikarya</taxon>
        <taxon>Ascomycota</taxon>
        <taxon>Pezizomycotina</taxon>
        <taxon>Dothideomycetes</taxon>
        <taxon>Pleosporomycetidae</taxon>
        <taxon>Pleosporales</taxon>
        <taxon>Pleosporineae</taxon>
        <taxon>Pleosporaceae</taxon>
        <taxon>Alternaria</taxon>
        <taxon>Alternaria sect. Alternaria</taxon>
        <taxon>Alternaria alternata complex</taxon>
    </lineage>
</organism>
<reference evidence="2" key="1">
    <citation type="journal article" date="2019" name="bioRxiv">
        <title>Genomics, evolutionary history and diagnostics of the Alternaria alternata species group including apple and Asian pear pathotypes.</title>
        <authorList>
            <person name="Armitage A.D."/>
            <person name="Cockerton H.M."/>
            <person name="Sreenivasaprasad S."/>
            <person name="Woodhall J.W."/>
            <person name="Lane C.R."/>
            <person name="Harrison R.J."/>
            <person name="Clarkson J.P."/>
        </authorList>
    </citation>
    <scope>NUCLEOTIDE SEQUENCE [LARGE SCALE GENOMIC DNA]</scope>
    <source>
        <strain evidence="2">FERA 1082</strain>
    </source>
</reference>
<gene>
    <name evidence="1" type="ORF">AA0114_g5381</name>
</gene>
<comment type="caution">
    <text evidence="1">The sequence shown here is derived from an EMBL/GenBank/DDBJ whole genome shotgun (WGS) entry which is preliminary data.</text>
</comment>
<dbReference type="Proteomes" id="UP000292402">
    <property type="component" value="Unassembled WGS sequence"/>
</dbReference>
<dbReference type="AlphaFoldDB" id="A0A4Q4MI14"/>